<evidence type="ECO:0000313" key="3">
    <source>
        <dbReference type="RefSeq" id="XP_025410324.1"/>
    </source>
</evidence>
<feature type="domain" description="HAT C-terminal dimerisation" evidence="1">
    <location>
        <begin position="183"/>
        <end position="257"/>
    </location>
</feature>
<sequence>MTGKYQGVQSRILNINPRAFFTPCAAHNLNLVLCDAAKNSTIAITFFEEVSETANGLMARSETVSLSNEIGNYKFILSLVIWYDILTEFLHQYRENGFNFAKIAAKKLAEDADIAVAFKNPRVRKKTKLFDYENVDEPVLNNEDRFRTNYIFIVLDHAIQSIEKRFNQLKTYSDNFGFLHRIVDEDTNTLQALNILKTTHGSFPNLTIALRIMLTIHVTSACAERSFSKLKLIKTYLRNRLGQGKLSELALISIEEEISSTIDYKHLIDIFASKKSRKKMFRYIRNLKCNIIVFNFITITTSESAERRLEYTIELKSSHNIERNPKEELRGKSADFIMYLNRLDDDNRNKIQLKEMDVHGKCSRLCARTDNATPGSRGHGPDNY</sequence>
<protein>
    <submittedName>
        <fullName evidence="3">Uncharacterized protein LOC112683489</fullName>
    </submittedName>
</protein>
<dbReference type="GO" id="GO:0046983">
    <property type="term" value="F:protein dimerization activity"/>
    <property type="evidence" value="ECO:0007669"/>
    <property type="project" value="InterPro"/>
</dbReference>
<dbReference type="AlphaFoldDB" id="A0A8B8FHF3"/>
<dbReference type="GeneID" id="112683489"/>
<dbReference type="PANTHER" id="PTHR45749:SF35">
    <property type="entry name" value="AC-LIKE TRANSPOSASE-RELATED"/>
    <property type="match status" value="1"/>
</dbReference>
<dbReference type="InterPro" id="IPR012337">
    <property type="entry name" value="RNaseH-like_sf"/>
</dbReference>
<name>A0A8B8FHF3_9HEMI</name>
<accession>A0A8B8FHF3</accession>
<proteinExistence type="predicted"/>
<dbReference type="RefSeq" id="XP_025410324.1">
    <property type="nucleotide sequence ID" value="XM_025554539.1"/>
</dbReference>
<keyword evidence="2" id="KW-1185">Reference proteome</keyword>
<dbReference type="OrthoDB" id="6599196at2759"/>
<organism evidence="2 3">
    <name type="scientific">Sipha flava</name>
    <name type="common">yellow sugarcane aphid</name>
    <dbReference type="NCBI Taxonomy" id="143950"/>
    <lineage>
        <taxon>Eukaryota</taxon>
        <taxon>Metazoa</taxon>
        <taxon>Ecdysozoa</taxon>
        <taxon>Arthropoda</taxon>
        <taxon>Hexapoda</taxon>
        <taxon>Insecta</taxon>
        <taxon>Pterygota</taxon>
        <taxon>Neoptera</taxon>
        <taxon>Paraneoptera</taxon>
        <taxon>Hemiptera</taxon>
        <taxon>Sternorrhyncha</taxon>
        <taxon>Aphidomorpha</taxon>
        <taxon>Aphidoidea</taxon>
        <taxon>Aphididae</taxon>
        <taxon>Sipha</taxon>
    </lineage>
</organism>
<reference evidence="3" key="1">
    <citation type="submission" date="2025-08" db="UniProtKB">
        <authorList>
            <consortium name="RefSeq"/>
        </authorList>
    </citation>
    <scope>IDENTIFICATION</scope>
    <source>
        <tissue evidence="3">Whole body</tissue>
    </source>
</reference>
<dbReference type="InterPro" id="IPR008906">
    <property type="entry name" value="HATC_C_dom"/>
</dbReference>
<gene>
    <name evidence="3" type="primary">LOC112683489</name>
</gene>
<dbReference type="Pfam" id="PF05699">
    <property type="entry name" value="Dimer_Tnp_hAT"/>
    <property type="match status" value="1"/>
</dbReference>
<dbReference type="SUPFAM" id="SSF53098">
    <property type="entry name" value="Ribonuclease H-like"/>
    <property type="match status" value="1"/>
</dbReference>
<evidence type="ECO:0000313" key="2">
    <source>
        <dbReference type="Proteomes" id="UP000694846"/>
    </source>
</evidence>
<evidence type="ECO:0000259" key="1">
    <source>
        <dbReference type="Pfam" id="PF05699"/>
    </source>
</evidence>
<dbReference type="PANTHER" id="PTHR45749">
    <property type="match status" value="1"/>
</dbReference>
<dbReference type="Proteomes" id="UP000694846">
    <property type="component" value="Unplaced"/>
</dbReference>